<keyword evidence="3" id="KW-1185">Reference proteome</keyword>
<sequence length="498" mass="54575">MLRLQNQDRLLQASASQPPELQKEDLASSSQEYQSAQASLIRSFQGKFDKFVVPCVVASGDTKDRKGTEMLSFSPHKTLYLELWCPAVAPSIVVTSDKGKTVINFGDIAAEKGTVKGWGPILTPSLTLGPQLEYSMLNPDGPFVLLNPTMRLPSGETQVLDLSFSPRESILAQETLDIITKKGTLSLALMGTGVASTITCSIEGDVLNMGYVIARESVSLGFKLQNNSLLPIKFSMQLDSLSSRSRDQHRLPQFLASPDQRTEVVGTQNYSGQSVFSVVPVKGIMEPGKAQDFTVTFSPDHESLYFSDRLQVVLFEKKVSHCILLKGAAREHMMFVEGGDPLDVPVESLTMIPAFDLEHREGEPSEGGEPREAEELKPILVTLDYAQLDPDTQAPPATRELQVGCIRTTQLSAKKHQCLQTVEFSMDNIVALQHKGFTIEPSKGSVERGQTKAISISWMPPIDFDPDHPLVASALLQLRGDVKETYKVLFVAQVVTGP</sequence>
<evidence type="ECO:0000313" key="2">
    <source>
        <dbReference type="EMBL" id="OWK08460.1"/>
    </source>
</evidence>
<gene>
    <name evidence="2" type="ORF">Celaphus_00011044</name>
</gene>
<dbReference type="Proteomes" id="UP000242450">
    <property type="component" value="Chromosome 14"/>
</dbReference>
<evidence type="ECO:0000256" key="1">
    <source>
        <dbReference type="SAM" id="MobiDB-lite"/>
    </source>
</evidence>
<evidence type="ECO:0008006" key="4">
    <source>
        <dbReference type="Google" id="ProtNLM"/>
    </source>
</evidence>
<dbReference type="Gene3D" id="2.60.40.10">
    <property type="entry name" value="Immunoglobulins"/>
    <property type="match status" value="1"/>
</dbReference>
<feature type="compositionally biased region" description="Polar residues" evidence="1">
    <location>
        <begin position="1"/>
        <end position="19"/>
    </location>
</feature>
<dbReference type="PANTHER" id="PTHR22538">
    <property type="entry name" value="CILIA- AND FLAGELLA-ASSOCIATED PROTEIN 74"/>
    <property type="match status" value="1"/>
</dbReference>
<proteinExistence type="predicted"/>
<dbReference type="FunFam" id="2.60.40.10:FF:002437">
    <property type="entry name" value="Cilia- and flagella-associated protein 74"/>
    <property type="match status" value="1"/>
</dbReference>
<reference evidence="2 3" key="1">
    <citation type="journal article" date="2018" name="Mol. Genet. Genomics">
        <title>The red deer Cervus elaphus genome CerEla1.0: sequencing, annotating, genes, and chromosomes.</title>
        <authorList>
            <person name="Bana N.A."/>
            <person name="Nyiri A."/>
            <person name="Nagy J."/>
            <person name="Frank K."/>
            <person name="Nagy T."/>
            <person name="Steger V."/>
            <person name="Schiller M."/>
            <person name="Lakatos P."/>
            <person name="Sugar L."/>
            <person name="Horn P."/>
            <person name="Barta E."/>
            <person name="Orosz L."/>
        </authorList>
    </citation>
    <scope>NUCLEOTIDE SEQUENCE [LARGE SCALE GENOMIC DNA]</scope>
    <source>
        <strain evidence="2">Hungarian</strain>
    </source>
</reference>
<dbReference type="EMBL" id="MKHE01000014">
    <property type="protein sequence ID" value="OWK08460.1"/>
    <property type="molecule type" value="Genomic_DNA"/>
</dbReference>
<accession>A0A212CR31</accession>
<comment type="caution">
    <text evidence="2">The sequence shown here is derived from an EMBL/GenBank/DDBJ whole genome shotgun (WGS) entry which is preliminary data.</text>
</comment>
<dbReference type="InterPro" id="IPR013783">
    <property type="entry name" value="Ig-like_fold"/>
</dbReference>
<evidence type="ECO:0000313" key="3">
    <source>
        <dbReference type="Proteomes" id="UP000242450"/>
    </source>
</evidence>
<feature type="region of interest" description="Disordered" evidence="1">
    <location>
        <begin position="1"/>
        <end position="21"/>
    </location>
</feature>
<dbReference type="AlphaFoldDB" id="A0A212CR31"/>
<organism evidence="2 3">
    <name type="scientific">Cervus elaphus hippelaphus</name>
    <name type="common">European red deer</name>
    <dbReference type="NCBI Taxonomy" id="46360"/>
    <lineage>
        <taxon>Eukaryota</taxon>
        <taxon>Metazoa</taxon>
        <taxon>Chordata</taxon>
        <taxon>Craniata</taxon>
        <taxon>Vertebrata</taxon>
        <taxon>Euteleostomi</taxon>
        <taxon>Mammalia</taxon>
        <taxon>Eutheria</taxon>
        <taxon>Laurasiatheria</taxon>
        <taxon>Artiodactyla</taxon>
        <taxon>Ruminantia</taxon>
        <taxon>Pecora</taxon>
        <taxon>Cervidae</taxon>
        <taxon>Cervinae</taxon>
        <taxon>Cervus</taxon>
    </lineage>
</organism>
<protein>
    <recommendedName>
        <fullName evidence="4">Cilia- and flagella-associated protein 74</fullName>
    </recommendedName>
</protein>
<dbReference type="PANTHER" id="PTHR22538:SF0">
    <property type="entry name" value="CILIA- AND FLAGELLA-ASSOCIATED PROTEIN 74"/>
    <property type="match status" value="1"/>
</dbReference>
<dbReference type="OrthoDB" id="545169at2759"/>
<name>A0A212CR31_CEREH</name>